<sequence length="717" mass="78113">MTLATKLWSTEMGAVPSRGKSQLITGVAAACARDMLRALLAIPLLLLLSLVLIQYGGQVLDAVAVGGIHTMYSVAGALVAGVALLFAFIVRRKEPFDARWFLPCSLLAAALLYYTYISSIQVAWVDDFSTMWQFALRMVSSADYTAASIYSERALPVLVPTVLLFGPNPAVVPCLNLVFLLVIQLAGYDLARRVAGHRAAQGFVVLWLAAMEPIFALPITSHDIWGLLFLVLFLWSTRIIADRLAQGRLSTPGDRTLLATSAIVMAGLLVLLDLQRELTPLVILGSGLAAIALLLRKEIIAVKYRPLLIFLAAVFVLYAGISVALKHGGYKLDEEQRDSRYLAQIRTGAYGSSLSNGSYYQGQAFRKAFFDQIDEKKRDDLAHAIPLSDFVLQPIARIGNIVHRARGQAMLGSQTYFYQAEAKPRWPWLVPLTRAYNVCYSIMLAALGLWLIVPLLRRMDSFDGLLQLSLLSTLVGVLLLVGESQPRYVFPVWFILPQLVSFAIASRPVLAGDCLPVRSIWGWDMTRGALMLLVGFITLALALRPVYSEARGRVLSGWTPMLSGVVGEPPGDWFGANQQLSASTIKRESSDGRSMGFGDLALVLRPPANIGTGGWVGARKKLCVGQDRRALEFFYYIAPVAGSMAERGTLELLVNDHILGRKQAASGGSIGHANFADILPAGTCGTVELRLHFDQGADITAVNNVPQADVYLARLAH</sequence>
<feature type="transmembrane region" description="Helical" evidence="1">
    <location>
        <begin position="100"/>
        <end position="124"/>
    </location>
</feature>
<evidence type="ECO:0008006" key="4">
    <source>
        <dbReference type="Google" id="ProtNLM"/>
    </source>
</evidence>
<feature type="transmembrane region" description="Helical" evidence="1">
    <location>
        <begin position="253"/>
        <end position="272"/>
    </location>
</feature>
<comment type="caution">
    <text evidence="2">The sequence shown here is derived from an EMBL/GenBank/DDBJ whole genome shotgun (WGS) entry which is preliminary data.</text>
</comment>
<protein>
    <recommendedName>
        <fullName evidence="4">Glycosyltransferase RgtA/B/C/D-like domain-containing protein</fullName>
    </recommendedName>
</protein>
<feature type="transmembrane region" description="Helical" evidence="1">
    <location>
        <begin position="38"/>
        <end position="57"/>
    </location>
</feature>
<dbReference type="EMBL" id="JBHRXK010000002">
    <property type="protein sequence ID" value="MFC3550444.1"/>
    <property type="molecule type" value="Genomic_DNA"/>
</dbReference>
<dbReference type="Proteomes" id="UP001595740">
    <property type="component" value="Unassembled WGS sequence"/>
</dbReference>
<keyword evidence="1" id="KW-0472">Membrane</keyword>
<feature type="transmembrane region" description="Helical" evidence="1">
    <location>
        <begin position="465"/>
        <end position="482"/>
    </location>
</feature>
<keyword evidence="1" id="KW-0812">Transmembrane</keyword>
<feature type="transmembrane region" description="Helical" evidence="1">
    <location>
        <begin position="530"/>
        <end position="547"/>
    </location>
</feature>
<feature type="transmembrane region" description="Helical" evidence="1">
    <location>
        <begin position="69"/>
        <end position="88"/>
    </location>
</feature>
<dbReference type="RefSeq" id="WP_386758207.1">
    <property type="nucleotide sequence ID" value="NZ_JBHRXK010000002.1"/>
</dbReference>
<proteinExistence type="predicted"/>
<feature type="transmembrane region" description="Helical" evidence="1">
    <location>
        <begin position="278"/>
        <end position="295"/>
    </location>
</feature>
<keyword evidence="3" id="KW-1185">Reference proteome</keyword>
<feature type="transmembrane region" description="Helical" evidence="1">
    <location>
        <begin position="200"/>
        <end position="218"/>
    </location>
</feature>
<feature type="transmembrane region" description="Helical" evidence="1">
    <location>
        <begin position="488"/>
        <end position="510"/>
    </location>
</feature>
<keyword evidence="1" id="KW-1133">Transmembrane helix</keyword>
<evidence type="ECO:0000256" key="1">
    <source>
        <dbReference type="SAM" id="Phobius"/>
    </source>
</evidence>
<accession>A0ABV7RLE1</accession>
<name>A0ABV7RLE1_9GAMM</name>
<gene>
    <name evidence="2" type="ORF">ACFOLC_05390</name>
</gene>
<feature type="transmembrane region" description="Helical" evidence="1">
    <location>
        <begin position="170"/>
        <end position="188"/>
    </location>
</feature>
<dbReference type="PROSITE" id="PS51257">
    <property type="entry name" value="PROKAR_LIPOPROTEIN"/>
    <property type="match status" value="1"/>
</dbReference>
<feature type="transmembrane region" description="Helical" evidence="1">
    <location>
        <begin position="307"/>
        <end position="325"/>
    </location>
</feature>
<evidence type="ECO:0000313" key="3">
    <source>
        <dbReference type="Proteomes" id="UP001595740"/>
    </source>
</evidence>
<organism evidence="2 3">
    <name type="scientific">Lysobacter cavernae</name>
    <dbReference type="NCBI Taxonomy" id="1685901"/>
    <lineage>
        <taxon>Bacteria</taxon>
        <taxon>Pseudomonadati</taxon>
        <taxon>Pseudomonadota</taxon>
        <taxon>Gammaproteobacteria</taxon>
        <taxon>Lysobacterales</taxon>
        <taxon>Lysobacteraceae</taxon>
        <taxon>Lysobacter</taxon>
    </lineage>
</organism>
<evidence type="ECO:0000313" key="2">
    <source>
        <dbReference type="EMBL" id="MFC3550444.1"/>
    </source>
</evidence>
<feature type="transmembrane region" description="Helical" evidence="1">
    <location>
        <begin position="435"/>
        <end position="453"/>
    </location>
</feature>
<reference evidence="3" key="1">
    <citation type="journal article" date="2019" name="Int. J. Syst. Evol. Microbiol.">
        <title>The Global Catalogue of Microorganisms (GCM) 10K type strain sequencing project: providing services to taxonomists for standard genome sequencing and annotation.</title>
        <authorList>
            <consortium name="The Broad Institute Genomics Platform"/>
            <consortium name="The Broad Institute Genome Sequencing Center for Infectious Disease"/>
            <person name="Wu L."/>
            <person name="Ma J."/>
        </authorList>
    </citation>
    <scope>NUCLEOTIDE SEQUENCE [LARGE SCALE GENOMIC DNA]</scope>
    <source>
        <strain evidence="3">KCTC 42875</strain>
    </source>
</reference>